<evidence type="ECO:0000313" key="1">
    <source>
        <dbReference type="EMBL" id="MDP9863080.1"/>
    </source>
</evidence>
<protein>
    <submittedName>
        <fullName evidence="1">ATPase</fullName>
    </submittedName>
</protein>
<sequence length="652" mass="70211">MRADVFVGRQAELAEVSALLGRARHVTLTGTAGVGKTRLALSLARTLGAEFPGGVHVADLSDTPADLASLAETLADAAGADRRLGEPALAALVGRLAPRRSLVVLDGCDRAVGAAGILVGLLLRSVEGLRVLVTSRQRLGLPGEHLYQVGGLPTADAVHLLAVLADRRLDGVDAAALCERLDNLPLAIELAAAAPDPAAADVFATASDGRRHGSMRAAYGWSHELCGPQERLLWARASVFPDTFDLEAAEDVCTADGLDAGEVLDTLLGLIDKSVLAREEGEFDVRYRLPGTARAFGAVWLERLGETGETRRRHRDHFLGRSSRAELDGEHLQLERYRRLAAETGNMRVAIEYCYSRPEEHRKGLDMAGNLWSLWTRCGMHALGDELLQRGLDLDPAPGPERLKALLAHAWLSIRRGEPERAERILAECVAVDADGHAAAYVSQFRSHLAVLRGEVGEALRHIRHARGRHRSTGDFFPGFLPTYTVMATAMMLEGNHGQAVSVLQEGRDLCESCGDQWTLIRLNLLLGQVEHLLGNSVEAAAAIRDALLGAQLFGDTFSMLEGLELSAVIAESSGVDDAFAALLLGAADAAWRSAEVSPSRSPMLASLLRVAELRLRGRMGRTEFERLARVGSSIGLQTAVERALQETFSRF</sequence>
<dbReference type="SUPFAM" id="SSF52540">
    <property type="entry name" value="P-loop containing nucleoside triphosphate hydrolases"/>
    <property type="match status" value="1"/>
</dbReference>
<comment type="caution">
    <text evidence="1">The sequence shown here is derived from an EMBL/GenBank/DDBJ whole genome shotgun (WGS) entry which is preliminary data.</text>
</comment>
<dbReference type="PANTHER" id="PTHR47691">
    <property type="entry name" value="REGULATOR-RELATED"/>
    <property type="match status" value="1"/>
</dbReference>
<dbReference type="InterPro" id="IPR027417">
    <property type="entry name" value="P-loop_NTPase"/>
</dbReference>
<dbReference type="Proteomes" id="UP001230426">
    <property type="component" value="Unassembled WGS sequence"/>
</dbReference>
<evidence type="ECO:0000313" key="2">
    <source>
        <dbReference type="Proteomes" id="UP001230426"/>
    </source>
</evidence>
<dbReference type="SUPFAM" id="SSF48452">
    <property type="entry name" value="TPR-like"/>
    <property type="match status" value="1"/>
</dbReference>
<keyword evidence="2" id="KW-1185">Reference proteome</keyword>
<reference evidence="1 2" key="1">
    <citation type="submission" date="2023-07" db="EMBL/GenBank/DDBJ databases">
        <title>Sequencing the genomes of 1000 actinobacteria strains.</title>
        <authorList>
            <person name="Klenk H.-P."/>
        </authorList>
    </citation>
    <scope>NUCLEOTIDE SEQUENCE [LARGE SCALE GENOMIC DNA]</scope>
    <source>
        <strain evidence="1 2">DSM 44109</strain>
    </source>
</reference>
<dbReference type="InterPro" id="IPR011990">
    <property type="entry name" value="TPR-like_helical_dom_sf"/>
</dbReference>
<dbReference type="PANTHER" id="PTHR47691:SF3">
    <property type="entry name" value="HTH-TYPE TRANSCRIPTIONAL REGULATOR RV0890C-RELATED"/>
    <property type="match status" value="1"/>
</dbReference>
<dbReference type="RefSeq" id="WP_306859666.1">
    <property type="nucleotide sequence ID" value="NZ_JAUSRB010000002.1"/>
</dbReference>
<dbReference type="EMBL" id="JAUSRB010000002">
    <property type="protein sequence ID" value="MDP9863080.1"/>
    <property type="molecule type" value="Genomic_DNA"/>
</dbReference>
<dbReference type="Gene3D" id="1.25.40.10">
    <property type="entry name" value="Tetratricopeptide repeat domain"/>
    <property type="match status" value="1"/>
</dbReference>
<name>A0ABT9R3U8_9ACTN</name>
<proteinExistence type="predicted"/>
<organism evidence="1 2">
    <name type="scientific">Streptosporangium brasiliense</name>
    <dbReference type="NCBI Taxonomy" id="47480"/>
    <lineage>
        <taxon>Bacteria</taxon>
        <taxon>Bacillati</taxon>
        <taxon>Actinomycetota</taxon>
        <taxon>Actinomycetes</taxon>
        <taxon>Streptosporangiales</taxon>
        <taxon>Streptosporangiaceae</taxon>
        <taxon>Streptosporangium</taxon>
    </lineage>
</organism>
<dbReference type="Gene3D" id="3.40.50.300">
    <property type="entry name" value="P-loop containing nucleotide triphosphate hydrolases"/>
    <property type="match status" value="1"/>
</dbReference>
<gene>
    <name evidence="1" type="ORF">J2S55_002346</name>
</gene>
<accession>A0ABT9R3U8</accession>